<dbReference type="EMBL" id="MT142828">
    <property type="protein sequence ID" value="QJA89185.1"/>
    <property type="molecule type" value="Genomic_DNA"/>
</dbReference>
<feature type="domain" description="GHMP kinase N-terminal" evidence="3">
    <location>
        <begin position="48"/>
        <end position="110"/>
    </location>
</feature>
<keyword evidence="2" id="KW-0067">ATP-binding</keyword>
<dbReference type="Pfam" id="PF08544">
    <property type="entry name" value="GHMP_kinases_C"/>
    <property type="match status" value="1"/>
</dbReference>
<gene>
    <name evidence="5" type="ORF">MM415B02592_0008</name>
</gene>
<proteinExistence type="predicted"/>
<protein>
    <submittedName>
        <fullName evidence="5">Putative GHMP kinase family protein</fullName>
    </submittedName>
</protein>
<dbReference type="InterPro" id="IPR013750">
    <property type="entry name" value="GHMP_kinase_C_dom"/>
</dbReference>
<dbReference type="Gene3D" id="3.30.230.120">
    <property type="match status" value="1"/>
</dbReference>
<dbReference type="InterPro" id="IPR006204">
    <property type="entry name" value="GHMP_kinase_N_dom"/>
</dbReference>
<organism evidence="5">
    <name type="scientific">viral metagenome</name>
    <dbReference type="NCBI Taxonomy" id="1070528"/>
    <lineage>
        <taxon>unclassified sequences</taxon>
        <taxon>metagenomes</taxon>
        <taxon>organismal metagenomes</taxon>
    </lineage>
</organism>
<name>A0A6M3L7I9_9ZZZZ</name>
<keyword evidence="1" id="KW-0547">Nucleotide-binding</keyword>
<evidence type="ECO:0000256" key="2">
    <source>
        <dbReference type="ARBA" id="ARBA00022840"/>
    </source>
</evidence>
<dbReference type="InterPro" id="IPR036554">
    <property type="entry name" value="GHMP_kinase_C_sf"/>
</dbReference>
<dbReference type="InterPro" id="IPR020568">
    <property type="entry name" value="Ribosomal_Su5_D2-typ_SF"/>
</dbReference>
<dbReference type="PANTHER" id="PTHR10457:SF9">
    <property type="entry name" value="D-GLYCERO-ALPHA-D-MANNO-HEPTOSE 7-PHOSPHATE KINASE"/>
    <property type="match status" value="1"/>
</dbReference>
<keyword evidence="5" id="KW-0808">Transferase</keyword>
<evidence type="ECO:0000259" key="3">
    <source>
        <dbReference type="Pfam" id="PF00288"/>
    </source>
</evidence>
<evidence type="ECO:0000313" key="5">
    <source>
        <dbReference type="EMBL" id="QJA89185.1"/>
    </source>
</evidence>
<dbReference type="AlphaFoldDB" id="A0A6M3L7I9"/>
<dbReference type="PANTHER" id="PTHR10457">
    <property type="entry name" value="MEVALONATE KINASE/GALACTOKINASE"/>
    <property type="match status" value="1"/>
</dbReference>
<feature type="domain" description="GHMP kinase C-terminal" evidence="4">
    <location>
        <begin position="177"/>
        <end position="252"/>
    </location>
</feature>
<dbReference type="Pfam" id="PF00288">
    <property type="entry name" value="GHMP_kinases_N"/>
    <property type="match status" value="1"/>
</dbReference>
<evidence type="ECO:0000256" key="1">
    <source>
        <dbReference type="ARBA" id="ARBA00022741"/>
    </source>
</evidence>
<keyword evidence="5" id="KW-0418">Kinase</keyword>
<evidence type="ECO:0000259" key="4">
    <source>
        <dbReference type="Pfam" id="PF08544"/>
    </source>
</evidence>
<sequence length="274" mass="30454">MIITRTPVRISFFGGGTDYPEWYMEHSGAVLATTIDKYCYVGLRNGKTWTSNDLPSRSGMGSSSAYTVGLLKTASTCENKTIAQLATIIERDKLNGNVGYQDQYMCAMGGFRLLKFFPTGILDKKIEDADWLSDYLMLFDTCHYRSAGKIVASQLKRIKQNEHVLKHLYDLVFMGEKCLADKDYKTFGRLLDLAWSLKRELASNVSPPDIDDIYDTAKEAGAIGGKLLGAGGGGFMLFLAEPDKQQAIKDALGLYHVPFKFDDTGSTIIYDDTH</sequence>
<dbReference type="GO" id="GO:0005524">
    <property type="term" value="F:ATP binding"/>
    <property type="evidence" value="ECO:0007669"/>
    <property type="project" value="UniProtKB-KW"/>
</dbReference>
<dbReference type="GO" id="GO:0005829">
    <property type="term" value="C:cytosol"/>
    <property type="evidence" value="ECO:0007669"/>
    <property type="project" value="TreeGrafter"/>
</dbReference>
<reference evidence="5" key="1">
    <citation type="submission" date="2020-03" db="EMBL/GenBank/DDBJ databases">
        <title>The deep terrestrial virosphere.</title>
        <authorList>
            <person name="Holmfeldt K."/>
            <person name="Nilsson E."/>
            <person name="Simone D."/>
            <person name="Lopez-Fernandez M."/>
            <person name="Wu X."/>
            <person name="de Brujin I."/>
            <person name="Lundin D."/>
            <person name="Andersson A."/>
            <person name="Bertilsson S."/>
            <person name="Dopson M."/>
        </authorList>
    </citation>
    <scope>NUCLEOTIDE SEQUENCE</scope>
    <source>
        <strain evidence="5">MM415B02592</strain>
    </source>
</reference>
<dbReference type="GO" id="GO:0004335">
    <property type="term" value="F:galactokinase activity"/>
    <property type="evidence" value="ECO:0007669"/>
    <property type="project" value="TreeGrafter"/>
</dbReference>
<dbReference type="GO" id="GO:0006012">
    <property type="term" value="P:galactose metabolic process"/>
    <property type="evidence" value="ECO:0007669"/>
    <property type="project" value="TreeGrafter"/>
</dbReference>
<accession>A0A6M3L7I9</accession>
<dbReference type="SUPFAM" id="SSF55060">
    <property type="entry name" value="GHMP Kinase, C-terminal domain"/>
    <property type="match status" value="1"/>
</dbReference>
<dbReference type="SUPFAM" id="SSF54211">
    <property type="entry name" value="Ribosomal protein S5 domain 2-like"/>
    <property type="match status" value="1"/>
</dbReference>